<evidence type="ECO:0000256" key="1">
    <source>
        <dbReference type="ARBA" id="ARBA00009437"/>
    </source>
</evidence>
<dbReference type="GO" id="GO:0005829">
    <property type="term" value="C:cytosol"/>
    <property type="evidence" value="ECO:0007669"/>
    <property type="project" value="TreeGrafter"/>
</dbReference>
<dbReference type="InterPro" id="IPR000847">
    <property type="entry name" value="LysR_HTH_N"/>
</dbReference>
<name>A0A2W5N0G3_RHOSU</name>
<evidence type="ECO:0000313" key="7">
    <source>
        <dbReference type="EMBL" id="PZQ46866.1"/>
    </source>
</evidence>
<comment type="caution">
    <text evidence="7">The sequence shown here is derived from an EMBL/GenBank/DDBJ whole genome shotgun (WGS) entry which is preliminary data.</text>
</comment>
<dbReference type="EMBL" id="QFPW01000020">
    <property type="protein sequence ID" value="PZQ46866.1"/>
    <property type="molecule type" value="Genomic_DNA"/>
</dbReference>
<dbReference type="SUPFAM" id="SSF46785">
    <property type="entry name" value="Winged helix' DNA-binding domain"/>
    <property type="match status" value="1"/>
</dbReference>
<feature type="domain" description="HTH lysR-type" evidence="6">
    <location>
        <begin position="105"/>
        <end position="157"/>
    </location>
</feature>
<dbReference type="Proteomes" id="UP000249185">
    <property type="component" value="Unassembled WGS sequence"/>
</dbReference>
<dbReference type="Pfam" id="PF03466">
    <property type="entry name" value="LysR_substrate"/>
    <property type="match status" value="1"/>
</dbReference>
<dbReference type="Gene3D" id="3.40.190.290">
    <property type="match status" value="1"/>
</dbReference>
<dbReference type="GO" id="GO:0003677">
    <property type="term" value="F:DNA binding"/>
    <property type="evidence" value="ECO:0007669"/>
    <property type="project" value="UniProtKB-KW"/>
</dbReference>
<protein>
    <submittedName>
        <fullName evidence="7">Transcriptional regulator</fullName>
    </submittedName>
</protein>
<dbReference type="PROSITE" id="PS50931">
    <property type="entry name" value="HTH_LYSR"/>
    <property type="match status" value="1"/>
</dbReference>
<evidence type="ECO:0000313" key="8">
    <source>
        <dbReference type="Proteomes" id="UP000249185"/>
    </source>
</evidence>
<dbReference type="SUPFAM" id="SSF53850">
    <property type="entry name" value="Periplasmic binding protein-like II"/>
    <property type="match status" value="1"/>
</dbReference>
<dbReference type="PANTHER" id="PTHR30419:SF8">
    <property type="entry name" value="NITROGEN ASSIMILATION TRANSCRIPTIONAL ACTIVATOR-RELATED"/>
    <property type="match status" value="1"/>
</dbReference>
<evidence type="ECO:0000256" key="5">
    <source>
        <dbReference type="SAM" id="MobiDB-lite"/>
    </source>
</evidence>
<evidence type="ECO:0000256" key="4">
    <source>
        <dbReference type="ARBA" id="ARBA00023163"/>
    </source>
</evidence>
<dbReference type="InterPro" id="IPR036388">
    <property type="entry name" value="WH-like_DNA-bd_sf"/>
</dbReference>
<dbReference type="PANTHER" id="PTHR30419">
    <property type="entry name" value="HTH-TYPE TRANSCRIPTIONAL REGULATOR YBHD"/>
    <property type="match status" value="1"/>
</dbReference>
<proteinExistence type="inferred from homology"/>
<keyword evidence="3" id="KW-0238">DNA-binding</keyword>
<dbReference type="Pfam" id="PF00126">
    <property type="entry name" value="HTH_1"/>
    <property type="match status" value="1"/>
</dbReference>
<dbReference type="PRINTS" id="PR00039">
    <property type="entry name" value="HTHLYSR"/>
</dbReference>
<dbReference type="FunFam" id="1.10.10.10:FF:000001">
    <property type="entry name" value="LysR family transcriptional regulator"/>
    <property type="match status" value="1"/>
</dbReference>
<evidence type="ECO:0000256" key="2">
    <source>
        <dbReference type="ARBA" id="ARBA00023015"/>
    </source>
</evidence>
<keyword evidence="4" id="KW-0804">Transcription</keyword>
<dbReference type="InterPro" id="IPR005119">
    <property type="entry name" value="LysR_subst-bd"/>
</dbReference>
<dbReference type="AlphaFoldDB" id="A0A2W5N0G3"/>
<dbReference type="InterPro" id="IPR036390">
    <property type="entry name" value="WH_DNA-bd_sf"/>
</dbReference>
<accession>A0A2W5N0G3</accession>
<gene>
    <name evidence="7" type="ORF">DI556_19070</name>
</gene>
<dbReference type="GO" id="GO:0003700">
    <property type="term" value="F:DNA-binding transcription factor activity"/>
    <property type="evidence" value="ECO:0007669"/>
    <property type="project" value="InterPro"/>
</dbReference>
<keyword evidence="2" id="KW-0805">Transcription regulation</keyword>
<dbReference type="InterPro" id="IPR050950">
    <property type="entry name" value="HTH-type_LysR_regulators"/>
</dbReference>
<reference evidence="7 8" key="1">
    <citation type="submission" date="2017-08" db="EMBL/GenBank/DDBJ databases">
        <title>Infants hospitalized years apart are colonized by the same room-sourced microbial strains.</title>
        <authorList>
            <person name="Brooks B."/>
            <person name="Olm M.R."/>
            <person name="Firek B.A."/>
            <person name="Baker R."/>
            <person name="Thomas B.C."/>
            <person name="Morowitz M.J."/>
            <person name="Banfield J.F."/>
        </authorList>
    </citation>
    <scope>NUCLEOTIDE SEQUENCE [LARGE SCALE GENOMIC DNA]</scope>
    <source>
        <strain evidence="7">S2_005_002_R2_34</strain>
    </source>
</reference>
<evidence type="ECO:0000256" key="3">
    <source>
        <dbReference type="ARBA" id="ARBA00023125"/>
    </source>
</evidence>
<feature type="region of interest" description="Disordered" evidence="5">
    <location>
        <begin position="60"/>
        <end position="83"/>
    </location>
</feature>
<sequence>MLTSIPDGCMALVRSCTKWRPGNAPDQSEIVHVATFALILVNLHGVETINPSALCCRDGNTRSRSVGMSEDPEPPDLRHDPRFARPRKSALSPALLARVFHQASLVYFNAVAEHLSIREASRRLNVASSAVSRQISQLEDALGLPLFERDGRRLRLAPSGEILFRHTRRMSGPLEAAVQELEMLRGLKTGTVRVATVESIGISFLPAIISDFGRRYPRLHLDVAVCSSADVIERLIGERCEIGFGFIATPPRQIEVSLRRDVRIGVVMRPDHPLAAQAEPTLAACVAHPLAVGKPEISIRAVIEPFLQRESEVLPPLVEVDSIRLLVELALTGGYASIMTPIGAQAALDRGDLIFRPLADTGLPLNRFALLSRAGGGLRFAAAVFHEHARQRLSTIPLPGSV</sequence>
<comment type="similarity">
    <text evidence="1">Belongs to the LysR transcriptional regulatory family.</text>
</comment>
<dbReference type="Gene3D" id="1.10.10.10">
    <property type="entry name" value="Winged helix-like DNA-binding domain superfamily/Winged helix DNA-binding domain"/>
    <property type="match status" value="1"/>
</dbReference>
<organism evidence="7 8">
    <name type="scientific">Rhodovulum sulfidophilum</name>
    <name type="common">Rhodobacter sulfidophilus</name>
    <dbReference type="NCBI Taxonomy" id="35806"/>
    <lineage>
        <taxon>Bacteria</taxon>
        <taxon>Pseudomonadati</taxon>
        <taxon>Pseudomonadota</taxon>
        <taxon>Alphaproteobacteria</taxon>
        <taxon>Rhodobacterales</taxon>
        <taxon>Paracoccaceae</taxon>
        <taxon>Rhodovulum</taxon>
    </lineage>
</organism>
<evidence type="ECO:0000259" key="6">
    <source>
        <dbReference type="PROSITE" id="PS50931"/>
    </source>
</evidence>